<name>A0A7X8SNG0_9BACT</name>
<accession>A0A7X8SNG0</accession>
<reference evidence="1 2" key="1">
    <citation type="submission" date="2020-04" db="EMBL/GenBank/DDBJ databases">
        <title>Flammeovirga sp. SR4, a novel species isolated from seawater.</title>
        <authorList>
            <person name="Wang X."/>
        </authorList>
    </citation>
    <scope>NUCLEOTIDE SEQUENCE [LARGE SCALE GENOMIC DNA]</scope>
    <source>
        <strain evidence="1 2">SR4</strain>
    </source>
</reference>
<proteinExistence type="predicted"/>
<organism evidence="1 2">
    <name type="scientific">Flammeovirga agarivorans</name>
    <dbReference type="NCBI Taxonomy" id="2726742"/>
    <lineage>
        <taxon>Bacteria</taxon>
        <taxon>Pseudomonadati</taxon>
        <taxon>Bacteroidota</taxon>
        <taxon>Cytophagia</taxon>
        <taxon>Cytophagales</taxon>
        <taxon>Flammeovirgaceae</taxon>
        <taxon>Flammeovirga</taxon>
    </lineage>
</organism>
<keyword evidence="2" id="KW-1185">Reference proteome</keyword>
<dbReference type="SUPFAM" id="SSF49299">
    <property type="entry name" value="PKD domain"/>
    <property type="match status" value="1"/>
</dbReference>
<sequence>MKQFRLSLFILSCLFFFVGCTKEDQEQVEDLIPELSPVYEVYQGEEKIMTVTLEDILNPTEQEDWEVIQLVYGDTLTFKDVTTEGDPTGRSWALNGNGDGVTSTENEVSVIYNVEGEYAAGEVTFIREGSDYPDASIQTEIPLKVSVVVPELLPAFKVMLGETVVYELKEGETIPENKEEWATVEFEQGGELSFINTTNGDLYTSTYWLMEGAEEDSTKGNEAMIQFNTAGEYADHQIVIERKEGMYPDLTVNVIVPVVVKVTEPVEEGPAPLTAGVKVYLSTDLENAIYTIDAGNEGSSEKIAIENGTSLVFMAEVEEGIELLWAVNNGSEQTSSASSFEVAFEEDNASLTPHTLTLSKEGHDTEEVEIPLTIEVFTTEDLQVAFTVYKNEDMSNAVHSLALGEEEVANVLELEEGDKLTFVDQSAGEATSRTWTINNGVENVTSQEATFEVEYSAAGSDFGIALMLERKDHEKYEDATLDFTSLAKVNVAEVQNEATEKQGKIMDNGSGVIYFETTHEIAAFTSSEVVNDFTISIENIEANYSNASATISEVKVADNNNKMIEIYLVENFYNSDDITVAYSGNKIQSVLDVPLSTFDAEQVEMNGVMSYLDEEMSDFELIKSDEEPLSPLGWFISLKNPKEGESIERVTTNSSKGNASMHFKFDLSSSSNRAHKFSTSKNVFNFSVEEGEYEISIDIFVPQATSALDIIRTNISTNDDAVDQDVYVNVPWDLSEYPQMKYGEWVTLRQRITMKKIIYGAINMNFKEGDMKLDGLHDFYMDNIQIRKVEARQ</sequence>
<dbReference type="AlphaFoldDB" id="A0A7X8SNG0"/>
<gene>
    <name evidence="1" type="ORF">HGP29_19715</name>
</gene>
<dbReference type="Gene3D" id="2.60.120.260">
    <property type="entry name" value="Galactose-binding domain-like"/>
    <property type="match status" value="1"/>
</dbReference>
<dbReference type="PROSITE" id="PS51257">
    <property type="entry name" value="PROKAR_LIPOPROTEIN"/>
    <property type="match status" value="1"/>
</dbReference>
<evidence type="ECO:0000313" key="2">
    <source>
        <dbReference type="Proteomes" id="UP000585050"/>
    </source>
</evidence>
<protein>
    <submittedName>
        <fullName evidence="1">Uncharacterized protein</fullName>
    </submittedName>
</protein>
<dbReference type="RefSeq" id="WP_168884145.1">
    <property type="nucleotide sequence ID" value="NZ_JABAIL010000006.1"/>
</dbReference>
<dbReference type="Proteomes" id="UP000585050">
    <property type="component" value="Unassembled WGS sequence"/>
</dbReference>
<comment type="caution">
    <text evidence="1">The sequence shown here is derived from an EMBL/GenBank/DDBJ whole genome shotgun (WGS) entry which is preliminary data.</text>
</comment>
<dbReference type="EMBL" id="JABAIL010000006">
    <property type="protein sequence ID" value="NLR93434.1"/>
    <property type="molecule type" value="Genomic_DNA"/>
</dbReference>
<evidence type="ECO:0000313" key="1">
    <source>
        <dbReference type="EMBL" id="NLR93434.1"/>
    </source>
</evidence>
<dbReference type="InterPro" id="IPR035986">
    <property type="entry name" value="PKD_dom_sf"/>
</dbReference>